<organism evidence="3 4">
    <name type="scientific">Streptomyces bullii</name>
    <dbReference type="NCBI Taxonomy" id="349910"/>
    <lineage>
        <taxon>Bacteria</taxon>
        <taxon>Bacillati</taxon>
        <taxon>Actinomycetota</taxon>
        <taxon>Actinomycetes</taxon>
        <taxon>Kitasatosporales</taxon>
        <taxon>Streptomycetaceae</taxon>
        <taxon>Streptomyces</taxon>
    </lineage>
</organism>
<keyword evidence="4" id="KW-1185">Reference proteome</keyword>
<comment type="caution">
    <text evidence="3">The sequence shown here is derived from an EMBL/GenBank/DDBJ whole genome shotgun (WGS) entry which is preliminary data.</text>
</comment>
<evidence type="ECO:0000256" key="2">
    <source>
        <dbReference type="SAM" id="Phobius"/>
    </source>
</evidence>
<proteinExistence type="predicted"/>
<evidence type="ECO:0000313" key="3">
    <source>
        <dbReference type="EMBL" id="MFC5639545.1"/>
    </source>
</evidence>
<feature type="transmembrane region" description="Helical" evidence="2">
    <location>
        <begin position="65"/>
        <end position="85"/>
    </location>
</feature>
<keyword evidence="2" id="KW-0472">Membrane</keyword>
<accession>A0ABW0V2I8</accession>
<feature type="compositionally biased region" description="Low complexity" evidence="1">
    <location>
        <begin position="167"/>
        <end position="182"/>
    </location>
</feature>
<feature type="transmembrane region" description="Helical" evidence="2">
    <location>
        <begin position="133"/>
        <end position="153"/>
    </location>
</feature>
<feature type="region of interest" description="Disordered" evidence="1">
    <location>
        <begin position="156"/>
        <end position="182"/>
    </location>
</feature>
<gene>
    <name evidence="3" type="ORF">ACFPZJ_38700</name>
</gene>
<dbReference type="EMBL" id="JBHSNY010000025">
    <property type="protein sequence ID" value="MFC5639545.1"/>
    <property type="molecule type" value="Genomic_DNA"/>
</dbReference>
<name>A0ABW0V2I8_9ACTN</name>
<dbReference type="Proteomes" id="UP001596154">
    <property type="component" value="Unassembled WGS sequence"/>
</dbReference>
<keyword evidence="2" id="KW-0812">Transmembrane</keyword>
<protein>
    <submittedName>
        <fullName evidence="3">Uncharacterized protein</fullName>
    </submittedName>
</protein>
<sequence length="182" mass="19149">MTMTPQEFEDQKETLELINSELAARLARQSESGAKVDTKAVFLVGFAATAAQFLAARSFEPFTGTAAFAAYAVAVGFGISVFNLAEYEDIKPREVLDTYGRSSKGAALGALAGTRVGMFENNARLHRRKTKRWTVALAAVATGICLSTVSLVLHTGGHDGHEPGEPVPASSAPAASPSAQPH</sequence>
<reference evidence="4" key="1">
    <citation type="journal article" date="2019" name="Int. J. Syst. Evol. Microbiol.">
        <title>The Global Catalogue of Microorganisms (GCM) 10K type strain sequencing project: providing services to taxonomists for standard genome sequencing and annotation.</title>
        <authorList>
            <consortium name="The Broad Institute Genomics Platform"/>
            <consortium name="The Broad Institute Genome Sequencing Center for Infectious Disease"/>
            <person name="Wu L."/>
            <person name="Ma J."/>
        </authorList>
    </citation>
    <scope>NUCLEOTIDE SEQUENCE [LARGE SCALE GENOMIC DNA]</scope>
    <source>
        <strain evidence="4">CGMCC 4.7248</strain>
    </source>
</reference>
<evidence type="ECO:0000313" key="4">
    <source>
        <dbReference type="Proteomes" id="UP001596154"/>
    </source>
</evidence>
<evidence type="ECO:0000256" key="1">
    <source>
        <dbReference type="SAM" id="MobiDB-lite"/>
    </source>
</evidence>
<dbReference type="RefSeq" id="WP_381031633.1">
    <property type="nucleotide sequence ID" value="NZ_JBHSNY010000025.1"/>
</dbReference>
<keyword evidence="2" id="KW-1133">Transmembrane helix</keyword>